<keyword evidence="2" id="KW-1133">Transmembrane helix</keyword>
<protein>
    <submittedName>
        <fullName evidence="4">DUF6234 family protein</fullName>
    </submittedName>
</protein>
<dbReference type="RefSeq" id="WP_327166099.1">
    <property type="nucleotide sequence ID" value="NZ_CP108062.1"/>
</dbReference>
<proteinExistence type="predicted"/>
<keyword evidence="2" id="KW-0812">Transmembrane</keyword>
<evidence type="ECO:0000259" key="3">
    <source>
        <dbReference type="Pfam" id="PF19747"/>
    </source>
</evidence>
<dbReference type="InterPro" id="IPR046201">
    <property type="entry name" value="DUF6234"/>
</dbReference>
<dbReference type="Proteomes" id="UP001622594">
    <property type="component" value="Chromosome"/>
</dbReference>
<dbReference type="EMBL" id="CP108188">
    <property type="protein sequence ID" value="WTR68110.1"/>
    <property type="molecule type" value="Genomic_DNA"/>
</dbReference>
<feature type="compositionally biased region" description="Basic and acidic residues" evidence="1">
    <location>
        <begin position="115"/>
        <end position="126"/>
    </location>
</feature>
<feature type="transmembrane region" description="Helical" evidence="2">
    <location>
        <begin position="88"/>
        <end position="110"/>
    </location>
</feature>
<accession>A0ABZ1L5H5</accession>
<feature type="transmembrane region" description="Helical" evidence="2">
    <location>
        <begin position="63"/>
        <end position="81"/>
    </location>
</feature>
<feature type="compositionally biased region" description="Basic and acidic residues" evidence="1">
    <location>
        <begin position="135"/>
        <end position="145"/>
    </location>
</feature>
<dbReference type="Pfam" id="PF19747">
    <property type="entry name" value="DUF6234"/>
    <property type="match status" value="1"/>
</dbReference>
<feature type="transmembrane region" description="Helical" evidence="2">
    <location>
        <begin position="21"/>
        <end position="43"/>
    </location>
</feature>
<gene>
    <name evidence="4" type="ORF">OG814_01975</name>
</gene>
<sequence>MTRHSLGSDGPGDHADRGADIGAGCGLLVLELALLVVIFGAWLLTGVSLDPAEQGGTAPLSGYLPWAGGVGLLAFVATVIAARAKAVITVIGQGFMAVLVAVVIAGGMAAQRHEDRLDPPATERPDTVVGCRSGGDSRECARSGG</sequence>
<evidence type="ECO:0000313" key="5">
    <source>
        <dbReference type="Proteomes" id="UP001622594"/>
    </source>
</evidence>
<feature type="domain" description="DUF6234" evidence="3">
    <location>
        <begin position="15"/>
        <end position="140"/>
    </location>
</feature>
<feature type="region of interest" description="Disordered" evidence="1">
    <location>
        <begin position="115"/>
        <end position="145"/>
    </location>
</feature>
<evidence type="ECO:0000313" key="4">
    <source>
        <dbReference type="EMBL" id="WTR68110.1"/>
    </source>
</evidence>
<name>A0ABZ1L5H5_9ACTN</name>
<evidence type="ECO:0000256" key="1">
    <source>
        <dbReference type="SAM" id="MobiDB-lite"/>
    </source>
</evidence>
<reference evidence="4 5" key="1">
    <citation type="submission" date="2022-10" db="EMBL/GenBank/DDBJ databases">
        <title>The complete genomes of actinobacterial strains from the NBC collection.</title>
        <authorList>
            <person name="Joergensen T.S."/>
            <person name="Alvarez Arevalo M."/>
            <person name="Sterndorff E.B."/>
            <person name="Faurdal D."/>
            <person name="Vuksanovic O."/>
            <person name="Mourched A.-S."/>
            <person name="Charusanti P."/>
            <person name="Shaw S."/>
            <person name="Blin K."/>
            <person name="Weber T."/>
        </authorList>
    </citation>
    <scope>NUCLEOTIDE SEQUENCE [LARGE SCALE GENOMIC DNA]</scope>
    <source>
        <strain evidence="4 5">NBC_00123</strain>
    </source>
</reference>
<keyword evidence="5" id="KW-1185">Reference proteome</keyword>
<organism evidence="4 5">
    <name type="scientific">Streptomyces zaomyceticus</name>
    <dbReference type="NCBI Taxonomy" id="68286"/>
    <lineage>
        <taxon>Bacteria</taxon>
        <taxon>Bacillati</taxon>
        <taxon>Actinomycetota</taxon>
        <taxon>Actinomycetes</taxon>
        <taxon>Kitasatosporales</taxon>
        <taxon>Streptomycetaceae</taxon>
        <taxon>Streptomyces</taxon>
    </lineage>
</organism>
<evidence type="ECO:0000256" key="2">
    <source>
        <dbReference type="SAM" id="Phobius"/>
    </source>
</evidence>
<keyword evidence="2" id="KW-0472">Membrane</keyword>